<evidence type="ECO:0000313" key="4">
    <source>
        <dbReference type="EMBL" id="VDK35323.1"/>
    </source>
</evidence>
<evidence type="ECO:0000313" key="6">
    <source>
        <dbReference type="WBParaSite" id="TASK_0000559001-mRNA-1"/>
    </source>
</evidence>
<dbReference type="STRING" id="60517.A0A0R3W605"/>
<evidence type="ECO:0000259" key="3">
    <source>
        <dbReference type="PROSITE" id="PS50190"/>
    </source>
</evidence>
<dbReference type="Pfam" id="PF00169">
    <property type="entry name" value="PH"/>
    <property type="match status" value="1"/>
</dbReference>
<dbReference type="OrthoDB" id="430364at2759"/>
<dbReference type="SMART" id="SM00233">
    <property type="entry name" value="PH"/>
    <property type="match status" value="1"/>
</dbReference>
<dbReference type="InterPro" id="IPR023394">
    <property type="entry name" value="Sec7_C_sf"/>
</dbReference>
<evidence type="ECO:0000259" key="2">
    <source>
        <dbReference type="PROSITE" id="PS50003"/>
    </source>
</evidence>
<feature type="compositionally biased region" description="Polar residues" evidence="1">
    <location>
        <begin position="453"/>
        <end position="469"/>
    </location>
</feature>
<feature type="domain" description="PH" evidence="2">
    <location>
        <begin position="266"/>
        <end position="403"/>
    </location>
</feature>
<accession>A0A0R3W605</accession>
<name>A0A0R3W605_TAEAS</name>
<reference evidence="4 5" key="2">
    <citation type="submission" date="2018-11" db="EMBL/GenBank/DDBJ databases">
        <authorList>
            <consortium name="Pathogen Informatics"/>
        </authorList>
    </citation>
    <scope>NUCLEOTIDE SEQUENCE [LARGE SCALE GENOMIC DNA]</scope>
</reference>
<dbReference type="InterPro" id="IPR000904">
    <property type="entry name" value="Sec7_dom"/>
</dbReference>
<dbReference type="SMART" id="SM00222">
    <property type="entry name" value="Sec7"/>
    <property type="match status" value="1"/>
</dbReference>
<dbReference type="SUPFAM" id="SSF48425">
    <property type="entry name" value="Sec7 domain"/>
    <property type="match status" value="1"/>
</dbReference>
<dbReference type="InterPro" id="IPR011993">
    <property type="entry name" value="PH-like_dom_sf"/>
</dbReference>
<dbReference type="Pfam" id="PF01369">
    <property type="entry name" value="Sec7"/>
    <property type="match status" value="1"/>
</dbReference>
<dbReference type="CDD" id="cd00171">
    <property type="entry name" value="Sec7"/>
    <property type="match status" value="1"/>
</dbReference>
<keyword evidence="5" id="KW-1185">Reference proteome</keyword>
<dbReference type="SUPFAM" id="SSF50729">
    <property type="entry name" value="PH domain-like"/>
    <property type="match status" value="1"/>
</dbReference>
<dbReference type="WBParaSite" id="TASK_0000559001-mRNA-1">
    <property type="protein sequence ID" value="TASK_0000559001-mRNA-1"/>
    <property type="gene ID" value="TASK_0000559001"/>
</dbReference>
<dbReference type="Gene3D" id="1.10.220.20">
    <property type="match status" value="1"/>
</dbReference>
<feature type="domain" description="SEC7" evidence="3">
    <location>
        <begin position="76"/>
        <end position="255"/>
    </location>
</feature>
<dbReference type="Gene3D" id="2.30.29.30">
    <property type="entry name" value="Pleckstrin-homology domain (PH domain)/Phosphotyrosine-binding domain (PTB)"/>
    <property type="match status" value="1"/>
</dbReference>
<dbReference type="InterPro" id="IPR035999">
    <property type="entry name" value="Sec7_dom_sf"/>
</dbReference>
<dbReference type="Proteomes" id="UP000282613">
    <property type="component" value="Unassembled WGS sequence"/>
</dbReference>
<dbReference type="EMBL" id="UYRS01018427">
    <property type="protein sequence ID" value="VDK35323.1"/>
    <property type="molecule type" value="Genomic_DNA"/>
</dbReference>
<dbReference type="GO" id="GO:0032012">
    <property type="term" value="P:regulation of ARF protein signal transduction"/>
    <property type="evidence" value="ECO:0007669"/>
    <property type="project" value="InterPro"/>
</dbReference>
<dbReference type="GO" id="GO:0005085">
    <property type="term" value="F:guanyl-nucleotide exchange factor activity"/>
    <property type="evidence" value="ECO:0007669"/>
    <property type="project" value="InterPro"/>
</dbReference>
<feature type="region of interest" description="Disordered" evidence="1">
    <location>
        <begin position="428"/>
        <end position="469"/>
    </location>
</feature>
<dbReference type="PANTHER" id="PTHR10663">
    <property type="entry name" value="GUANYL-NUCLEOTIDE EXCHANGE FACTOR"/>
    <property type="match status" value="1"/>
</dbReference>
<evidence type="ECO:0000313" key="5">
    <source>
        <dbReference type="Proteomes" id="UP000282613"/>
    </source>
</evidence>
<proteinExistence type="predicted"/>
<dbReference type="AlphaFoldDB" id="A0A0R3W605"/>
<dbReference type="PROSITE" id="PS50190">
    <property type="entry name" value="SEC7"/>
    <property type="match status" value="1"/>
</dbReference>
<dbReference type="Gene3D" id="1.10.1000.11">
    <property type="entry name" value="Arf Nucleotide-binding Site Opener,domain 2"/>
    <property type="match status" value="1"/>
</dbReference>
<gene>
    <name evidence="4" type="ORF">TASK_LOCUS5591</name>
</gene>
<dbReference type="InterPro" id="IPR001849">
    <property type="entry name" value="PH_domain"/>
</dbReference>
<organism evidence="6">
    <name type="scientific">Taenia asiatica</name>
    <name type="common">Asian tapeworm</name>
    <dbReference type="NCBI Taxonomy" id="60517"/>
    <lineage>
        <taxon>Eukaryota</taxon>
        <taxon>Metazoa</taxon>
        <taxon>Spiralia</taxon>
        <taxon>Lophotrochozoa</taxon>
        <taxon>Platyhelminthes</taxon>
        <taxon>Cestoda</taxon>
        <taxon>Eucestoda</taxon>
        <taxon>Cyclophyllidea</taxon>
        <taxon>Taeniidae</taxon>
        <taxon>Taenia</taxon>
    </lineage>
</organism>
<sequence>MVRSFAVCSFSVLRTKMSTAECLGDVNERLEAIRTQRLETIKNIQRLKSEYEHVTRLLEEAGVSPEGELDARRNLGKRKFCSNPKMGLEFLFENHIIERDPAAVAKFFVDEKRNLSKAAIGSYLGEISKEFNMQVLEEYLKLHEFAGQDFLPALRNFLFSFQLPGESQKIDKILLSFANQYVLQNPSSFHTPQDAYVLAYAAILLNTTLHNTNAKSQNLSLADEKTFIQTMLDFDKETNLSEEMIRSVYHGIKSKPIQLAEECSEPSIMRGWLWKLGGRVKIWKRRWFVLTEEYLFYYNAPDRVTQRKGIVALENVCIRRVSNDRSREFCFELYPRPCPNSNINGVVGSGSSNGSLGGGGTINTRKADREGVITTDYHTTYRMAATNSEEYEKWVTSLQLITNRFGMAAAAAACSVNRHSETPLRGASVPCLSGSSSSTTSFAVPAAPGLPSVASQPNAITSASSSSEA</sequence>
<dbReference type="PROSITE" id="PS50003">
    <property type="entry name" value="PH_DOMAIN"/>
    <property type="match status" value="1"/>
</dbReference>
<reference evidence="6" key="1">
    <citation type="submission" date="2017-02" db="UniProtKB">
        <authorList>
            <consortium name="WormBaseParasite"/>
        </authorList>
    </citation>
    <scope>IDENTIFICATION</scope>
</reference>
<protein>
    <submittedName>
        <fullName evidence="6">Cytohesin-3</fullName>
    </submittedName>
</protein>
<evidence type="ECO:0000256" key="1">
    <source>
        <dbReference type="SAM" id="MobiDB-lite"/>
    </source>
</evidence>